<dbReference type="Pfam" id="PF13845">
    <property type="entry name" value="Septum_form"/>
    <property type="match status" value="1"/>
</dbReference>
<evidence type="ECO:0000259" key="2">
    <source>
        <dbReference type="Pfam" id="PF13845"/>
    </source>
</evidence>
<dbReference type="InterPro" id="IPR026004">
    <property type="entry name" value="Septum_form"/>
</dbReference>
<evidence type="ECO:0000313" key="4">
    <source>
        <dbReference type="Proteomes" id="UP001500620"/>
    </source>
</evidence>
<evidence type="ECO:0000256" key="1">
    <source>
        <dbReference type="SAM" id="SignalP"/>
    </source>
</evidence>
<accession>A0ABP8D0E5</accession>
<keyword evidence="1" id="KW-0732">Signal</keyword>
<dbReference type="Proteomes" id="UP001500620">
    <property type="component" value="Unassembled WGS sequence"/>
</dbReference>
<name>A0ABP8D0E5_9ACTN</name>
<gene>
    <name evidence="3" type="ORF">GCM10022255_013620</name>
</gene>
<comment type="caution">
    <text evidence="3">The sequence shown here is derived from an EMBL/GenBank/DDBJ whole genome shotgun (WGS) entry which is preliminary data.</text>
</comment>
<proteinExistence type="predicted"/>
<protein>
    <recommendedName>
        <fullName evidence="2">Septum formation-related domain-containing protein</fullName>
    </recommendedName>
</protein>
<sequence length="300" mass="31850">MRRRGPLPLLLGVAVAVVVAGCGAPRGTDGNLVDGWALPPAPSYVAPRAGQCLNDPGFTAFERPDRASATTVDCAREHTVEVVATGELRDPPVWDSDATRTVYAACDASASAYVGGDWHTGRLLPYLSVPSEQGWRGGVRAWVCGLAEAADDLFLPKQTSEPLHGRLRELALGCVDLDGGDLTADGFYRSVDAVLPVPCAQAHDTEFVGVWAAPAGAFPADAQALNATVSKACFTQVAAFMGVTELQLYQRKDVYTFWDGLTAAQWRLGDRVAHCFLNVSTNTPLRTSLRGLGTKPLPQG</sequence>
<reference evidence="4" key="1">
    <citation type="journal article" date="2019" name="Int. J. Syst. Evol. Microbiol.">
        <title>The Global Catalogue of Microorganisms (GCM) 10K type strain sequencing project: providing services to taxonomists for standard genome sequencing and annotation.</title>
        <authorList>
            <consortium name="The Broad Institute Genomics Platform"/>
            <consortium name="The Broad Institute Genome Sequencing Center for Infectious Disease"/>
            <person name="Wu L."/>
            <person name="Ma J."/>
        </authorList>
    </citation>
    <scope>NUCLEOTIDE SEQUENCE [LARGE SCALE GENOMIC DNA]</scope>
    <source>
        <strain evidence="4">JCM 17441</strain>
    </source>
</reference>
<dbReference type="RefSeq" id="WP_345122429.1">
    <property type="nucleotide sequence ID" value="NZ_BAABAT010000003.1"/>
</dbReference>
<feature type="signal peptide" evidence="1">
    <location>
        <begin position="1"/>
        <end position="20"/>
    </location>
</feature>
<keyword evidence="4" id="KW-1185">Reference proteome</keyword>
<dbReference type="PROSITE" id="PS51257">
    <property type="entry name" value="PROKAR_LIPOPROTEIN"/>
    <property type="match status" value="1"/>
</dbReference>
<evidence type="ECO:0000313" key="3">
    <source>
        <dbReference type="EMBL" id="GAA4245605.1"/>
    </source>
</evidence>
<organism evidence="3 4">
    <name type="scientific">Dactylosporangium darangshiense</name>
    <dbReference type="NCBI Taxonomy" id="579108"/>
    <lineage>
        <taxon>Bacteria</taxon>
        <taxon>Bacillati</taxon>
        <taxon>Actinomycetota</taxon>
        <taxon>Actinomycetes</taxon>
        <taxon>Micromonosporales</taxon>
        <taxon>Micromonosporaceae</taxon>
        <taxon>Dactylosporangium</taxon>
    </lineage>
</organism>
<dbReference type="EMBL" id="BAABAT010000003">
    <property type="protein sequence ID" value="GAA4245605.1"/>
    <property type="molecule type" value="Genomic_DNA"/>
</dbReference>
<feature type="chain" id="PRO_5046771245" description="Septum formation-related domain-containing protein" evidence="1">
    <location>
        <begin position="21"/>
        <end position="300"/>
    </location>
</feature>
<feature type="domain" description="Septum formation-related" evidence="2">
    <location>
        <begin position="50"/>
        <end position="275"/>
    </location>
</feature>